<organism evidence="2 3">
    <name type="scientific">Acer saccharum</name>
    <name type="common">Sugar maple</name>
    <dbReference type="NCBI Taxonomy" id="4024"/>
    <lineage>
        <taxon>Eukaryota</taxon>
        <taxon>Viridiplantae</taxon>
        <taxon>Streptophyta</taxon>
        <taxon>Embryophyta</taxon>
        <taxon>Tracheophyta</taxon>
        <taxon>Spermatophyta</taxon>
        <taxon>Magnoliopsida</taxon>
        <taxon>eudicotyledons</taxon>
        <taxon>Gunneridae</taxon>
        <taxon>Pentapetalae</taxon>
        <taxon>rosids</taxon>
        <taxon>malvids</taxon>
        <taxon>Sapindales</taxon>
        <taxon>Sapindaceae</taxon>
        <taxon>Hippocastanoideae</taxon>
        <taxon>Acereae</taxon>
        <taxon>Acer</taxon>
    </lineage>
</organism>
<dbReference type="EMBL" id="JAUESC010000381">
    <property type="protein sequence ID" value="KAK0590880.1"/>
    <property type="molecule type" value="Genomic_DNA"/>
</dbReference>
<evidence type="ECO:0000313" key="3">
    <source>
        <dbReference type="Proteomes" id="UP001168877"/>
    </source>
</evidence>
<proteinExistence type="predicted"/>
<accession>A0AA39SJK1</accession>
<dbReference type="Proteomes" id="UP001168877">
    <property type="component" value="Unassembled WGS sequence"/>
</dbReference>
<evidence type="ECO:0000256" key="1">
    <source>
        <dbReference type="SAM" id="MobiDB-lite"/>
    </source>
</evidence>
<sequence length="121" mass="13322">MSCQDRANQNGNPLIRFPRDRAEAARIWSDSDIEKRFLSSSIDLICGYLVKRARALGKIATPNRSGGVTATDMPEGHRKRKRKIATGSQIGKKNAPQALLEIPPPEETPGPLGFPSCWHSN</sequence>
<evidence type="ECO:0000313" key="2">
    <source>
        <dbReference type="EMBL" id="KAK0590880.1"/>
    </source>
</evidence>
<comment type="caution">
    <text evidence="2">The sequence shown here is derived from an EMBL/GenBank/DDBJ whole genome shotgun (WGS) entry which is preliminary data.</text>
</comment>
<name>A0AA39SJK1_ACESA</name>
<feature type="region of interest" description="Disordered" evidence="1">
    <location>
        <begin position="61"/>
        <end position="121"/>
    </location>
</feature>
<dbReference type="AlphaFoldDB" id="A0AA39SJK1"/>
<gene>
    <name evidence="2" type="ORF">LWI29_032779</name>
</gene>
<reference evidence="2" key="1">
    <citation type="journal article" date="2022" name="Plant J.">
        <title>Strategies of tolerance reflected in two North American maple genomes.</title>
        <authorList>
            <person name="McEvoy S.L."/>
            <person name="Sezen U.U."/>
            <person name="Trouern-Trend A."/>
            <person name="McMahon S.M."/>
            <person name="Schaberg P.G."/>
            <person name="Yang J."/>
            <person name="Wegrzyn J.L."/>
            <person name="Swenson N.G."/>
        </authorList>
    </citation>
    <scope>NUCLEOTIDE SEQUENCE</scope>
    <source>
        <strain evidence="2">NS2018</strain>
    </source>
</reference>
<keyword evidence="3" id="KW-1185">Reference proteome</keyword>
<reference evidence="2" key="2">
    <citation type="submission" date="2023-06" db="EMBL/GenBank/DDBJ databases">
        <authorList>
            <person name="Swenson N.G."/>
            <person name="Wegrzyn J.L."/>
            <person name="Mcevoy S.L."/>
        </authorList>
    </citation>
    <scope>NUCLEOTIDE SEQUENCE</scope>
    <source>
        <strain evidence="2">NS2018</strain>
        <tissue evidence="2">Leaf</tissue>
    </source>
</reference>
<protein>
    <submittedName>
        <fullName evidence="2">Uncharacterized protein</fullName>
    </submittedName>
</protein>